<sequence>MATPQDVNDRLTNAMYGSPQTLPDQRRRFLGSLRERTVLAIRVKDLQNSRTFDLFSRHLDDFTDRSALVNGKIDHQLMGPYLKLLAQKGFPFTLVNKPETPDDSDSYALLIVSREAVDQETINILELYPLAQSNPTETSKKKPEKKGWFSKLFH</sequence>
<gene>
    <name evidence="2" type="ORF">FC15_GL001812</name>
</gene>
<dbReference type="STRING" id="1423735.FC15_GL001812"/>
<evidence type="ECO:0000313" key="2">
    <source>
        <dbReference type="EMBL" id="KRM09020.1"/>
    </source>
</evidence>
<dbReference type="InterPro" id="IPR012543">
    <property type="entry name" value="DUF1694"/>
</dbReference>
<protein>
    <recommendedName>
        <fullName evidence="4">DUF1694 domain-containing protein</fullName>
    </recommendedName>
</protein>
<organism evidence="2 3">
    <name type="scientific">Lapidilactobacillus concavus DSM 17758</name>
    <dbReference type="NCBI Taxonomy" id="1423735"/>
    <lineage>
        <taxon>Bacteria</taxon>
        <taxon>Bacillati</taxon>
        <taxon>Bacillota</taxon>
        <taxon>Bacilli</taxon>
        <taxon>Lactobacillales</taxon>
        <taxon>Lactobacillaceae</taxon>
        <taxon>Lapidilactobacillus</taxon>
    </lineage>
</organism>
<feature type="region of interest" description="Disordered" evidence="1">
    <location>
        <begin position="134"/>
        <end position="154"/>
    </location>
</feature>
<dbReference type="EMBL" id="AZFX01000060">
    <property type="protein sequence ID" value="KRM09020.1"/>
    <property type="molecule type" value="Genomic_DNA"/>
</dbReference>
<dbReference type="InterPro" id="IPR029064">
    <property type="entry name" value="Ribosomal_eL30-like_sf"/>
</dbReference>
<dbReference type="SUPFAM" id="SSF160515">
    <property type="entry name" value="YueI-like"/>
    <property type="match status" value="1"/>
</dbReference>
<dbReference type="AlphaFoldDB" id="A0A0R1W3H8"/>
<dbReference type="Proteomes" id="UP000051315">
    <property type="component" value="Unassembled WGS sequence"/>
</dbReference>
<comment type="caution">
    <text evidence="2">The sequence shown here is derived from an EMBL/GenBank/DDBJ whole genome shotgun (WGS) entry which is preliminary data.</text>
</comment>
<evidence type="ECO:0000313" key="3">
    <source>
        <dbReference type="Proteomes" id="UP000051315"/>
    </source>
</evidence>
<dbReference type="RefSeq" id="WP_057824900.1">
    <property type="nucleotide sequence ID" value="NZ_AZFX01000060.1"/>
</dbReference>
<proteinExistence type="predicted"/>
<dbReference type="Gene3D" id="3.30.1330.30">
    <property type="match status" value="1"/>
</dbReference>
<dbReference type="Pfam" id="PF07997">
    <property type="entry name" value="DUF1694"/>
    <property type="match status" value="1"/>
</dbReference>
<evidence type="ECO:0000256" key="1">
    <source>
        <dbReference type="SAM" id="MobiDB-lite"/>
    </source>
</evidence>
<dbReference type="PATRIC" id="fig|1423735.3.peg.1883"/>
<feature type="compositionally biased region" description="Basic and acidic residues" evidence="1">
    <location>
        <begin position="138"/>
        <end position="147"/>
    </location>
</feature>
<keyword evidence="3" id="KW-1185">Reference proteome</keyword>
<reference evidence="2 3" key="1">
    <citation type="journal article" date="2015" name="Genome Announc.">
        <title>Expanding the biotechnology potential of lactobacilli through comparative genomics of 213 strains and associated genera.</title>
        <authorList>
            <person name="Sun Z."/>
            <person name="Harris H.M."/>
            <person name="McCann A."/>
            <person name="Guo C."/>
            <person name="Argimon S."/>
            <person name="Zhang W."/>
            <person name="Yang X."/>
            <person name="Jeffery I.B."/>
            <person name="Cooney J.C."/>
            <person name="Kagawa T.F."/>
            <person name="Liu W."/>
            <person name="Song Y."/>
            <person name="Salvetti E."/>
            <person name="Wrobel A."/>
            <person name="Rasinkangas P."/>
            <person name="Parkhill J."/>
            <person name="Rea M.C."/>
            <person name="O'Sullivan O."/>
            <person name="Ritari J."/>
            <person name="Douillard F.P."/>
            <person name="Paul Ross R."/>
            <person name="Yang R."/>
            <person name="Briner A.E."/>
            <person name="Felis G.E."/>
            <person name="de Vos W.M."/>
            <person name="Barrangou R."/>
            <person name="Klaenhammer T.R."/>
            <person name="Caufield P.W."/>
            <person name="Cui Y."/>
            <person name="Zhang H."/>
            <person name="O'Toole P.W."/>
        </authorList>
    </citation>
    <scope>NUCLEOTIDE SEQUENCE [LARGE SCALE GENOMIC DNA]</scope>
    <source>
        <strain evidence="2 3">DSM 17758</strain>
    </source>
</reference>
<dbReference type="PIRSF" id="PIRSF034303">
    <property type="entry name" value="DUF1694"/>
    <property type="match status" value="1"/>
</dbReference>
<dbReference type="OrthoDB" id="95278at2"/>
<evidence type="ECO:0008006" key="4">
    <source>
        <dbReference type="Google" id="ProtNLM"/>
    </source>
</evidence>
<name>A0A0R1W3H8_9LACO</name>
<accession>A0A0R1W3H8</accession>